<evidence type="ECO:0000256" key="3">
    <source>
        <dbReference type="ARBA" id="ARBA00022692"/>
    </source>
</evidence>
<protein>
    <submittedName>
        <fullName evidence="8">Inner membrane protein YhjD</fullName>
    </submittedName>
</protein>
<feature type="transmembrane region" description="Helical" evidence="7">
    <location>
        <begin position="221"/>
        <end position="243"/>
    </location>
</feature>
<feature type="region of interest" description="Disordered" evidence="6">
    <location>
        <begin position="289"/>
        <end position="328"/>
    </location>
</feature>
<evidence type="ECO:0000256" key="6">
    <source>
        <dbReference type="SAM" id="MobiDB-lite"/>
    </source>
</evidence>
<evidence type="ECO:0000256" key="1">
    <source>
        <dbReference type="ARBA" id="ARBA00004651"/>
    </source>
</evidence>
<dbReference type="PIRSF" id="PIRSF035875">
    <property type="entry name" value="RNase_BN"/>
    <property type="match status" value="1"/>
</dbReference>
<dbReference type="AlphaFoldDB" id="A0A8J3PJE3"/>
<feature type="transmembrane region" description="Helical" evidence="7">
    <location>
        <begin position="255"/>
        <end position="280"/>
    </location>
</feature>
<accession>A0A8J3PJE3</accession>
<dbReference type="RefSeq" id="WP_168072539.1">
    <property type="nucleotide sequence ID" value="NZ_BAAAQJ010000008.1"/>
</dbReference>
<evidence type="ECO:0000256" key="2">
    <source>
        <dbReference type="ARBA" id="ARBA00022475"/>
    </source>
</evidence>
<keyword evidence="9" id="KW-1185">Reference proteome</keyword>
<keyword evidence="2" id="KW-1003">Cell membrane</keyword>
<dbReference type="Proteomes" id="UP000653674">
    <property type="component" value="Unassembled WGS sequence"/>
</dbReference>
<comment type="caution">
    <text evidence="8">The sequence shown here is derived from an EMBL/GenBank/DDBJ whole genome shotgun (WGS) entry which is preliminary data.</text>
</comment>
<reference evidence="8" key="1">
    <citation type="submission" date="2021-01" db="EMBL/GenBank/DDBJ databases">
        <title>Whole genome shotgun sequence of Planosporangium flavigriseum NBRC 105377.</title>
        <authorList>
            <person name="Komaki H."/>
            <person name="Tamura T."/>
        </authorList>
    </citation>
    <scope>NUCLEOTIDE SEQUENCE</scope>
    <source>
        <strain evidence="8">NBRC 105377</strain>
    </source>
</reference>
<evidence type="ECO:0000313" key="9">
    <source>
        <dbReference type="Proteomes" id="UP000653674"/>
    </source>
</evidence>
<feature type="transmembrane region" description="Helical" evidence="7">
    <location>
        <begin position="144"/>
        <end position="166"/>
    </location>
</feature>
<dbReference type="PANTHER" id="PTHR30213:SF1">
    <property type="entry name" value="INNER MEMBRANE PROTEIN YHJD"/>
    <property type="match status" value="1"/>
</dbReference>
<dbReference type="EMBL" id="BONU01000003">
    <property type="protein sequence ID" value="GIG72211.1"/>
    <property type="molecule type" value="Genomic_DNA"/>
</dbReference>
<proteinExistence type="predicted"/>
<sequence>MRRSVERLVNGATNRIAAARRRSPKFDHLIRAYARFDTVNGHRLAAADAYYGFFAVFALAMLLFGILGHVLRDNPLVVGAVRTYLEANLPRVRIEDLIGTAQSLGRLAAVGLALVGIGWVETLRSTQRAIWGLDQHPGPWLVRWLIDVAVLVALGVLLIVSVSIAGGVQDLVLNLVGQPRQSALRVLLNQSAALFAGGVDFILGAALLALVPRLTMPLRRLVPSALLFTIGMLVLKTLGRWYIGRTQHNPAYQVFAGAIGLLVFMYLFSQLVLLAAALAATSTHGTVRDLAAGPESGPESEPAGPESEQAEHALEPLAGEPPIRWTNT</sequence>
<comment type="subcellular location">
    <subcellularLocation>
        <location evidence="1">Cell membrane</location>
        <topology evidence="1">Multi-pass membrane protein</topology>
    </subcellularLocation>
</comment>
<keyword evidence="3 7" id="KW-0812">Transmembrane</keyword>
<evidence type="ECO:0000256" key="4">
    <source>
        <dbReference type="ARBA" id="ARBA00022989"/>
    </source>
</evidence>
<feature type="transmembrane region" description="Helical" evidence="7">
    <location>
        <begin position="50"/>
        <end position="71"/>
    </location>
</feature>
<dbReference type="Pfam" id="PF03631">
    <property type="entry name" value="Virul_fac_BrkB"/>
    <property type="match status" value="1"/>
</dbReference>
<feature type="transmembrane region" description="Helical" evidence="7">
    <location>
        <begin position="186"/>
        <end position="209"/>
    </location>
</feature>
<dbReference type="GO" id="GO:0005886">
    <property type="term" value="C:plasma membrane"/>
    <property type="evidence" value="ECO:0007669"/>
    <property type="project" value="UniProtKB-SubCell"/>
</dbReference>
<evidence type="ECO:0000313" key="8">
    <source>
        <dbReference type="EMBL" id="GIG72211.1"/>
    </source>
</evidence>
<keyword evidence="4 7" id="KW-1133">Transmembrane helix</keyword>
<name>A0A8J3PJE3_9ACTN</name>
<organism evidence="8 9">
    <name type="scientific">Planosporangium flavigriseum</name>
    <dbReference type="NCBI Taxonomy" id="373681"/>
    <lineage>
        <taxon>Bacteria</taxon>
        <taxon>Bacillati</taxon>
        <taxon>Actinomycetota</taxon>
        <taxon>Actinomycetes</taxon>
        <taxon>Micromonosporales</taxon>
        <taxon>Micromonosporaceae</taxon>
        <taxon>Planosporangium</taxon>
    </lineage>
</organism>
<dbReference type="PANTHER" id="PTHR30213">
    <property type="entry name" value="INNER MEMBRANE PROTEIN YHJD"/>
    <property type="match status" value="1"/>
</dbReference>
<evidence type="ECO:0000256" key="7">
    <source>
        <dbReference type="SAM" id="Phobius"/>
    </source>
</evidence>
<keyword evidence="5 7" id="KW-0472">Membrane</keyword>
<feature type="transmembrane region" description="Helical" evidence="7">
    <location>
        <begin position="104"/>
        <end position="123"/>
    </location>
</feature>
<evidence type="ECO:0000256" key="5">
    <source>
        <dbReference type="ARBA" id="ARBA00023136"/>
    </source>
</evidence>
<dbReference type="InterPro" id="IPR017039">
    <property type="entry name" value="Virul_fac_BrkB"/>
</dbReference>
<gene>
    <name evidence="8" type="ORF">Pfl04_06150</name>
</gene>
<feature type="compositionally biased region" description="Low complexity" evidence="6">
    <location>
        <begin position="291"/>
        <end position="307"/>
    </location>
</feature>